<dbReference type="STRING" id="756272.Plabr_2108"/>
<dbReference type="Proteomes" id="UP000006860">
    <property type="component" value="Chromosome"/>
</dbReference>
<dbReference type="EMBL" id="CP002546">
    <property type="protein sequence ID" value="ADY59711.1"/>
    <property type="molecule type" value="Genomic_DNA"/>
</dbReference>
<dbReference type="RefSeq" id="WP_013628436.1">
    <property type="nucleotide sequence ID" value="NC_015174.1"/>
</dbReference>
<accession>F0SJD6</accession>
<dbReference type="Gene3D" id="1.20.1600.10">
    <property type="entry name" value="Outer membrane efflux proteins (OEP)"/>
    <property type="match status" value="1"/>
</dbReference>
<evidence type="ECO:0000313" key="1">
    <source>
        <dbReference type="EMBL" id="ADY59711.1"/>
    </source>
</evidence>
<dbReference type="AlphaFoldDB" id="F0SJD6"/>
<organism evidence="1 2">
    <name type="scientific">Rubinisphaera brasiliensis (strain ATCC 49424 / DSM 5305 / JCM 21570 / IAM 15109 / NBRC 103401 / IFAM 1448)</name>
    <name type="common">Planctomyces brasiliensis</name>
    <dbReference type="NCBI Taxonomy" id="756272"/>
    <lineage>
        <taxon>Bacteria</taxon>
        <taxon>Pseudomonadati</taxon>
        <taxon>Planctomycetota</taxon>
        <taxon>Planctomycetia</taxon>
        <taxon>Planctomycetales</taxon>
        <taxon>Planctomycetaceae</taxon>
        <taxon>Rubinisphaera</taxon>
    </lineage>
</organism>
<dbReference type="SUPFAM" id="SSF56954">
    <property type="entry name" value="Outer membrane efflux proteins (OEP)"/>
    <property type="match status" value="1"/>
</dbReference>
<name>F0SJD6_RUBBR</name>
<proteinExistence type="predicted"/>
<dbReference type="GO" id="GO:0015562">
    <property type="term" value="F:efflux transmembrane transporter activity"/>
    <property type="evidence" value="ECO:0007669"/>
    <property type="project" value="InterPro"/>
</dbReference>
<reference evidence="2" key="1">
    <citation type="submission" date="2011-02" db="EMBL/GenBank/DDBJ databases">
        <title>The complete genome of Planctomyces brasiliensis DSM 5305.</title>
        <authorList>
            <person name="Lucas S."/>
            <person name="Copeland A."/>
            <person name="Lapidus A."/>
            <person name="Bruce D."/>
            <person name="Goodwin L."/>
            <person name="Pitluck S."/>
            <person name="Kyrpides N."/>
            <person name="Mavromatis K."/>
            <person name="Pagani I."/>
            <person name="Ivanova N."/>
            <person name="Ovchinnikova G."/>
            <person name="Lu M."/>
            <person name="Detter J.C."/>
            <person name="Han C."/>
            <person name="Land M."/>
            <person name="Hauser L."/>
            <person name="Markowitz V."/>
            <person name="Cheng J.-F."/>
            <person name="Hugenholtz P."/>
            <person name="Woyke T."/>
            <person name="Wu D."/>
            <person name="Tindall B."/>
            <person name="Pomrenke H.G."/>
            <person name="Brambilla E."/>
            <person name="Klenk H.-P."/>
            <person name="Eisen J.A."/>
        </authorList>
    </citation>
    <scope>NUCLEOTIDE SEQUENCE [LARGE SCALE GENOMIC DNA]</scope>
    <source>
        <strain evidence="2">ATCC 49424 / DSM 5305 / JCM 21570 / NBRC 103401 / IFAM 1448</strain>
    </source>
</reference>
<keyword evidence="2" id="KW-1185">Reference proteome</keyword>
<evidence type="ECO:0000313" key="2">
    <source>
        <dbReference type="Proteomes" id="UP000006860"/>
    </source>
</evidence>
<protein>
    <submittedName>
        <fullName evidence="1">Outer membrane efflux protein</fullName>
    </submittedName>
</protein>
<gene>
    <name evidence="1" type="ordered locus">Plabr_2108</name>
</gene>
<sequence>MQTISTQVIQAFQTGKASFEQVYRAKQAVLNSELALAEDVQARIEILEQHVALAKQFEENTARSFQLGETTQDAVLKARIDRLDAEISLVKAQDQLRD</sequence>
<dbReference type="KEGG" id="pbs:Plabr_2108"/>
<dbReference type="HOGENOM" id="CLU_2331928_0_0_0"/>